<dbReference type="Gene3D" id="3.20.20.20">
    <property type="entry name" value="Dihydropteroate synthase-like"/>
    <property type="match status" value="1"/>
</dbReference>
<dbReference type="InterPro" id="IPR023467">
    <property type="entry name" value="MeTrfase_MtrH/MtxH"/>
</dbReference>
<feature type="non-terminal residue" evidence="4">
    <location>
        <position position="1"/>
    </location>
</feature>
<dbReference type="GO" id="GO:0008168">
    <property type="term" value="F:methyltransferase activity"/>
    <property type="evidence" value="ECO:0007669"/>
    <property type="project" value="UniProtKB-KW"/>
</dbReference>
<organism evidence="4">
    <name type="scientific">marine sediment metagenome</name>
    <dbReference type="NCBI Taxonomy" id="412755"/>
    <lineage>
        <taxon>unclassified sequences</taxon>
        <taxon>metagenomes</taxon>
        <taxon>ecological metagenomes</taxon>
    </lineage>
</organism>
<keyword evidence="3" id="KW-0808">Transferase</keyword>
<gene>
    <name evidence="4" type="ORF">S03H2_13030</name>
</gene>
<evidence type="ECO:0000256" key="1">
    <source>
        <dbReference type="ARBA" id="ARBA00006230"/>
    </source>
</evidence>
<dbReference type="InterPro" id="IPR011005">
    <property type="entry name" value="Dihydropteroate_synth-like_sf"/>
</dbReference>
<comment type="similarity">
    <text evidence="1">Belongs to the MtrH family.</text>
</comment>
<name>X1EME0_9ZZZZ</name>
<dbReference type="GO" id="GO:0006730">
    <property type="term" value="P:one-carbon metabolic process"/>
    <property type="evidence" value="ECO:0007669"/>
    <property type="project" value="InterPro"/>
</dbReference>
<proteinExistence type="inferred from homology"/>
<dbReference type="GO" id="GO:0032259">
    <property type="term" value="P:methylation"/>
    <property type="evidence" value="ECO:0007669"/>
    <property type="project" value="UniProtKB-KW"/>
</dbReference>
<evidence type="ECO:0008006" key="5">
    <source>
        <dbReference type="Google" id="ProtNLM"/>
    </source>
</evidence>
<dbReference type="AlphaFoldDB" id="X1EME0"/>
<sequence>IEYVKEAGVQERIIYNSITPESSDEEFELLVDSKIKNFVLLGMESKKWTTQARMEVIDSLVEKAKSFAFAEHNFIIDTAVLDITSLGLAMNAMHEVKNKYGFPVGSGAHNAVDTWKNLKLKFGNIKKYASVVASTITLGVGADFVLYGPVQHANIIYPTIAFIKAAHSQLLFDEGRMAPPTHPVFKIG</sequence>
<comment type="caution">
    <text evidence="4">The sequence shown here is derived from an EMBL/GenBank/DDBJ whole genome shotgun (WGS) entry which is preliminary data.</text>
</comment>
<dbReference type="SUPFAM" id="SSF51717">
    <property type="entry name" value="Dihydropteroate synthetase-like"/>
    <property type="match status" value="1"/>
</dbReference>
<evidence type="ECO:0000313" key="4">
    <source>
        <dbReference type="EMBL" id="GAH34506.1"/>
    </source>
</evidence>
<keyword evidence="2" id="KW-0489">Methyltransferase</keyword>
<reference evidence="4" key="1">
    <citation type="journal article" date="2014" name="Front. Microbiol.">
        <title>High frequency of phylogenetically diverse reductive dehalogenase-homologous genes in deep subseafloor sedimentary metagenomes.</title>
        <authorList>
            <person name="Kawai M."/>
            <person name="Futagami T."/>
            <person name="Toyoda A."/>
            <person name="Takaki Y."/>
            <person name="Nishi S."/>
            <person name="Hori S."/>
            <person name="Arai W."/>
            <person name="Tsubouchi T."/>
            <person name="Morono Y."/>
            <person name="Uchiyama I."/>
            <person name="Ito T."/>
            <person name="Fujiyama A."/>
            <person name="Inagaki F."/>
            <person name="Takami H."/>
        </authorList>
    </citation>
    <scope>NUCLEOTIDE SEQUENCE</scope>
    <source>
        <strain evidence="4">Expedition CK06-06</strain>
    </source>
</reference>
<dbReference type="Pfam" id="PF02007">
    <property type="entry name" value="MtrH"/>
    <property type="match status" value="1"/>
</dbReference>
<accession>X1EME0</accession>
<dbReference type="EMBL" id="BARU01006620">
    <property type="protein sequence ID" value="GAH34506.1"/>
    <property type="molecule type" value="Genomic_DNA"/>
</dbReference>
<evidence type="ECO:0000256" key="2">
    <source>
        <dbReference type="ARBA" id="ARBA00022603"/>
    </source>
</evidence>
<evidence type="ECO:0000256" key="3">
    <source>
        <dbReference type="ARBA" id="ARBA00022679"/>
    </source>
</evidence>
<protein>
    <recommendedName>
        <fullName evidence="5">Tetrahydromethanopterin S-methyltransferase subunit H</fullName>
    </recommendedName>
</protein>